<evidence type="ECO:0000256" key="1">
    <source>
        <dbReference type="SAM" id="Phobius"/>
    </source>
</evidence>
<keyword evidence="1" id="KW-0472">Membrane</keyword>
<proteinExistence type="predicted"/>
<evidence type="ECO:0000313" key="2">
    <source>
        <dbReference type="EMBL" id="JAE26387.1"/>
    </source>
</evidence>
<keyword evidence="1" id="KW-1133">Transmembrane helix</keyword>
<sequence>MVYCTYVTNRAELLCQSMSSWKSVIRSLEHKTQPTIWLLLIVFFLHFSPVFRPSLMVV</sequence>
<name>A0A0A9GPH5_ARUDO</name>
<dbReference type="EMBL" id="GBRH01171509">
    <property type="protein sequence ID" value="JAE26387.1"/>
    <property type="molecule type" value="Transcribed_RNA"/>
</dbReference>
<keyword evidence="1" id="KW-0812">Transmembrane</keyword>
<reference evidence="2" key="1">
    <citation type="submission" date="2014-09" db="EMBL/GenBank/DDBJ databases">
        <authorList>
            <person name="Magalhaes I.L.F."/>
            <person name="Oliveira U."/>
            <person name="Santos F.R."/>
            <person name="Vidigal T.H.D.A."/>
            <person name="Brescovit A.D."/>
            <person name="Santos A.J."/>
        </authorList>
    </citation>
    <scope>NUCLEOTIDE SEQUENCE</scope>
    <source>
        <tissue evidence="2">Shoot tissue taken approximately 20 cm above the soil surface</tissue>
    </source>
</reference>
<dbReference type="AlphaFoldDB" id="A0A0A9GPH5"/>
<organism evidence="2">
    <name type="scientific">Arundo donax</name>
    <name type="common">Giant reed</name>
    <name type="synonym">Donax arundinaceus</name>
    <dbReference type="NCBI Taxonomy" id="35708"/>
    <lineage>
        <taxon>Eukaryota</taxon>
        <taxon>Viridiplantae</taxon>
        <taxon>Streptophyta</taxon>
        <taxon>Embryophyta</taxon>
        <taxon>Tracheophyta</taxon>
        <taxon>Spermatophyta</taxon>
        <taxon>Magnoliopsida</taxon>
        <taxon>Liliopsida</taxon>
        <taxon>Poales</taxon>
        <taxon>Poaceae</taxon>
        <taxon>PACMAD clade</taxon>
        <taxon>Arundinoideae</taxon>
        <taxon>Arundineae</taxon>
        <taxon>Arundo</taxon>
    </lineage>
</organism>
<feature type="transmembrane region" description="Helical" evidence="1">
    <location>
        <begin position="36"/>
        <end position="55"/>
    </location>
</feature>
<reference evidence="2" key="2">
    <citation type="journal article" date="2015" name="Data Brief">
        <title>Shoot transcriptome of the giant reed, Arundo donax.</title>
        <authorList>
            <person name="Barrero R.A."/>
            <person name="Guerrero F.D."/>
            <person name="Moolhuijzen P."/>
            <person name="Goolsby J.A."/>
            <person name="Tidwell J."/>
            <person name="Bellgard S.E."/>
            <person name="Bellgard M.I."/>
        </authorList>
    </citation>
    <scope>NUCLEOTIDE SEQUENCE</scope>
    <source>
        <tissue evidence="2">Shoot tissue taken approximately 20 cm above the soil surface</tissue>
    </source>
</reference>
<protein>
    <submittedName>
        <fullName evidence="2">Uncharacterized protein</fullName>
    </submittedName>
</protein>
<accession>A0A0A9GPH5</accession>